<evidence type="ECO:0000256" key="1">
    <source>
        <dbReference type="SAM" id="MobiDB-lite"/>
    </source>
</evidence>
<name>A0A369JY99_HYPMA</name>
<evidence type="ECO:0000313" key="3">
    <source>
        <dbReference type="Proteomes" id="UP000076154"/>
    </source>
</evidence>
<evidence type="ECO:0000313" key="2">
    <source>
        <dbReference type="EMBL" id="RDB27319.1"/>
    </source>
</evidence>
<dbReference type="Proteomes" id="UP000076154">
    <property type="component" value="Unassembled WGS sequence"/>
</dbReference>
<dbReference type="AlphaFoldDB" id="A0A369JY99"/>
<dbReference type="EMBL" id="LUEZ02000017">
    <property type="protein sequence ID" value="RDB27319.1"/>
    <property type="molecule type" value="Genomic_DNA"/>
</dbReference>
<protein>
    <submittedName>
        <fullName evidence="2">Uncharacterized protein</fullName>
    </submittedName>
</protein>
<sequence length="607" mass="67009">MKTNILFHRRSMPRLIPADNSHSNPLPNLPPELWILILRYATSSCSPQDYSPKTVSFLSLAHSHTHLPHRLAHYRSIMRRKARMTLVCKGWHAFAQEVLFEFVWISRASEARVLAELLQASSPEGHGKYIRRLHIETPSLERCDPADLRTILDCAPRLVVYSDHRSVRRNFREDSCDPRASPKQLFSALAHPNNSLRRLSWTNYDDVSFHLHMSPMLETTAANLEYLELNFCSTHLHSMFSTSSLSSSLSSSSSSSSSFDDTNPITLTLPALRSLKVTLDNATFAVLASWSMPSLQNLSVLSADFSYASSGFSQFFIVHGPKLTQLELGHSSSTIEEHYLTAPPAPPPQPLPLPLPLPLHHPHAHLAQHAPAAPIPLAAWCPNLVQFICSADAEWNWQHPDWIAPHVLLPTHPTLQFIGIRDIDKRLRDDLGMGTWAGGGGAGGGGGGEEFFMLGEQIGSLLRREHFPALLYIRDMSWESDLMRRGVGTLDSNGGGSSAVALSSPSQSTLAQTPAPSSSSSPFTSATNTILNRLRPRAKTTPNISSSGVVLSHETRKVLRFWWSVLERCREGGVWMEDFRGVNVTMRDLRRAEAGLGAGAGGGGDGW</sequence>
<organism evidence="2 3">
    <name type="scientific">Hypsizygus marmoreus</name>
    <name type="common">White beech mushroom</name>
    <name type="synonym">Agaricus marmoreus</name>
    <dbReference type="NCBI Taxonomy" id="39966"/>
    <lineage>
        <taxon>Eukaryota</taxon>
        <taxon>Fungi</taxon>
        <taxon>Dikarya</taxon>
        <taxon>Basidiomycota</taxon>
        <taxon>Agaricomycotina</taxon>
        <taxon>Agaricomycetes</taxon>
        <taxon>Agaricomycetidae</taxon>
        <taxon>Agaricales</taxon>
        <taxon>Tricholomatineae</taxon>
        <taxon>Lyophyllaceae</taxon>
        <taxon>Hypsizygus</taxon>
    </lineage>
</organism>
<dbReference type="OrthoDB" id="3258324at2759"/>
<gene>
    <name evidence="2" type="ORF">Hypma_004401</name>
</gene>
<comment type="caution">
    <text evidence="2">The sequence shown here is derived from an EMBL/GenBank/DDBJ whole genome shotgun (WGS) entry which is preliminary data.</text>
</comment>
<accession>A0A369JY99</accession>
<proteinExistence type="predicted"/>
<keyword evidence="3" id="KW-1185">Reference proteome</keyword>
<feature type="compositionally biased region" description="Low complexity" evidence="1">
    <location>
        <begin position="498"/>
        <end position="525"/>
    </location>
</feature>
<reference evidence="2" key="1">
    <citation type="submission" date="2018-04" db="EMBL/GenBank/DDBJ databases">
        <title>Whole genome sequencing of Hypsizygus marmoreus.</title>
        <authorList>
            <person name="Choi I.-G."/>
            <person name="Min B."/>
            <person name="Kim J.-G."/>
            <person name="Kim S."/>
            <person name="Oh Y.-L."/>
            <person name="Kong W.-S."/>
            <person name="Park H."/>
            <person name="Jeong J."/>
            <person name="Song E.-S."/>
        </authorList>
    </citation>
    <scope>NUCLEOTIDE SEQUENCE [LARGE SCALE GENOMIC DNA]</scope>
    <source>
        <strain evidence="2">51987-8</strain>
    </source>
</reference>
<dbReference type="InParanoid" id="A0A369JY99"/>
<feature type="region of interest" description="Disordered" evidence="1">
    <location>
        <begin position="494"/>
        <end position="525"/>
    </location>
</feature>